<dbReference type="Pfam" id="PF23292">
    <property type="entry name" value="SAND_ULT1"/>
    <property type="match status" value="1"/>
</dbReference>
<dbReference type="Pfam" id="PF23293">
    <property type="entry name" value="zf_ULT1"/>
    <property type="match status" value="1"/>
</dbReference>
<gene>
    <name evidence="2" type="ORF">Cgig2_024752</name>
</gene>
<proteinExistence type="predicted"/>
<protein>
    <recommendedName>
        <fullName evidence="1">SAND domain-containing protein</fullName>
    </recommendedName>
</protein>
<sequence>MEEDTGELVFSEEEVRQISGLNRGTDYVEVTCGCTSRRYGDAVGRLMVFVNGDLEISCECTPGCQEDKLTPAAFEKHSGRESAGKWKNNIWVIVNGEKVPLFKTALLKYYTQASKGSNGSKRHNGRTCHRDEFIRCSKCNKDRRFRLRTKDECRAHHDALLDRHWKCSDNPHDRMSTHYTCGFARMGNTANKKRRKGLQTSPQLRGSYQLGGGAGYHAMTTKKGQAGGCIGVARVLLDAKVAHPASASAVKLAVSVTAIAGHAQTSLVMLEFESLKFLSILQQDSPPPAELF</sequence>
<dbReference type="InterPro" id="IPR020533">
    <property type="entry name" value="Developmental_reg_ULTRAPETALA"/>
</dbReference>
<feature type="domain" description="SAND" evidence="1">
    <location>
        <begin position="13"/>
        <end position="101"/>
    </location>
</feature>
<dbReference type="GO" id="GO:0003677">
    <property type="term" value="F:DNA binding"/>
    <property type="evidence" value="ECO:0007669"/>
    <property type="project" value="InterPro"/>
</dbReference>
<dbReference type="PANTHER" id="PTHR34053">
    <property type="entry name" value="PROTEIN ULTRAPETALA 1"/>
    <property type="match status" value="1"/>
</dbReference>
<dbReference type="GO" id="GO:0005634">
    <property type="term" value="C:nucleus"/>
    <property type="evidence" value="ECO:0007669"/>
    <property type="project" value="TreeGrafter"/>
</dbReference>
<dbReference type="PROSITE" id="PS50864">
    <property type="entry name" value="SAND"/>
    <property type="match status" value="1"/>
</dbReference>
<dbReference type="AlphaFoldDB" id="A0A9Q1K1E5"/>
<dbReference type="Proteomes" id="UP001153076">
    <property type="component" value="Unassembled WGS sequence"/>
</dbReference>
<evidence type="ECO:0000259" key="1">
    <source>
        <dbReference type="PROSITE" id="PS50864"/>
    </source>
</evidence>
<comment type="caution">
    <text evidence="2">The sequence shown here is derived from an EMBL/GenBank/DDBJ whole genome shotgun (WGS) entry which is preliminary data.</text>
</comment>
<name>A0A9Q1K1E5_9CARY</name>
<dbReference type="InterPro" id="IPR057012">
    <property type="entry name" value="ULT1/2_Znf"/>
</dbReference>
<accession>A0A9Q1K1E5</accession>
<dbReference type="OrthoDB" id="660341at2759"/>
<organism evidence="2 3">
    <name type="scientific">Carnegiea gigantea</name>
    <dbReference type="NCBI Taxonomy" id="171969"/>
    <lineage>
        <taxon>Eukaryota</taxon>
        <taxon>Viridiplantae</taxon>
        <taxon>Streptophyta</taxon>
        <taxon>Embryophyta</taxon>
        <taxon>Tracheophyta</taxon>
        <taxon>Spermatophyta</taxon>
        <taxon>Magnoliopsida</taxon>
        <taxon>eudicotyledons</taxon>
        <taxon>Gunneridae</taxon>
        <taxon>Pentapetalae</taxon>
        <taxon>Caryophyllales</taxon>
        <taxon>Cactineae</taxon>
        <taxon>Cactaceae</taxon>
        <taxon>Cactoideae</taxon>
        <taxon>Echinocereeae</taxon>
        <taxon>Carnegiea</taxon>
    </lineage>
</organism>
<dbReference type="PANTHER" id="PTHR34053:SF1">
    <property type="entry name" value="PROTEIN ULTRAPETALA 1"/>
    <property type="match status" value="1"/>
</dbReference>
<dbReference type="EMBL" id="JAKOGI010000458">
    <property type="protein sequence ID" value="KAJ8434680.1"/>
    <property type="molecule type" value="Genomic_DNA"/>
</dbReference>
<evidence type="ECO:0000313" key="3">
    <source>
        <dbReference type="Proteomes" id="UP001153076"/>
    </source>
</evidence>
<dbReference type="InterPro" id="IPR057011">
    <property type="entry name" value="ULT1/2_SAND"/>
</dbReference>
<keyword evidence="3" id="KW-1185">Reference proteome</keyword>
<dbReference type="InterPro" id="IPR000770">
    <property type="entry name" value="SAND_dom"/>
</dbReference>
<reference evidence="2" key="1">
    <citation type="submission" date="2022-04" db="EMBL/GenBank/DDBJ databases">
        <title>Carnegiea gigantea Genome sequencing and assembly v2.</title>
        <authorList>
            <person name="Copetti D."/>
            <person name="Sanderson M.J."/>
            <person name="Burquez A."/>
            <person name="Wojciechowski M.F."/>
        </authorList>
    </citation>
    <scope>NUCLEOTIDE SEQUENCE</scope>
    <source>
        <strain evidence="2">SGP5-SGP5p</strain>
        <tissue evidence="2">Aerial part</tissue>
    </source>
</reference>
<evidence type="ECO:0000313" key="2">
    <source>
        <dbReference type="EMBL" id="KAJ8434680.1"/>
    </source>
</evidence>
<dbReference type="GO" id="GO:0005829">
    <property type="term" value="C:cytosol"/>
    <property type="evidence" value="ECO:0007669"/>
    <property type="project" value="TreeGrafter"/>
</dbReference>